<evidence type="ECO:0000313" key="1">
    <source>
        <dbReference type="EMBL" id="MCS0580803.1"/>
    </source>
</evidence>
<organism evidence="1 2">
    <name type="scientific">Massilia pinisoli</name>
    <dbReference type="NCBI Taxonomy" id="1772194"/>
    <lineage>
        <taxon>Bacteria</taxon>
        <taxon>Pseudomonadati</taxon>
        <taxon>Pseudomonadota</taxon>
        <taxon>Betaproteobacteria</taxon>
        <taxon>Burkholderiales</taxon>
        <taxon>Oxalobacteraceae</taxon>
        <taxon>Telluria group</taxon>
        <taxon>Massilia</taxon>
    </lineage>
</organism>
<evidence type="ECO:0000313" key="2">
    <source>
        <dbReference type="Proteomes" id="UP001204151"/>
    </source>
</evidence>
<dbReference type="InterPro" id="IPR050767">
    <property type="entry name" value="Sel1_AlgK"/>
</dbReference>
<dbReference type="SMART" id="SM00671">
    <property type="entry name" value="SEL1"/>
    <property type="match status" value="5"/>
</dbReference>
<dbReference type="PANTHER" id="PTHR11102">
    <property type="entry name" value="SEL-1-LIKE PROTEIN"/>
    <property type="match status" value="1"/>
</dbReference>
<keyword evidence="2" id="KW-1185">Reference proteome</keyword>
<comment type="caution">
    <text evidence="1">The sequence shown here is derived from an EMBL/GenBank/DDBJ whole genome shotgun (WGS) entry which is preliminary data.</text>
</comment>
<evidence type="ECO:0008006" key="3">
    <source>
        <dbReference type="Google" id="ProtNLM"/>
    </source>
</evidence>
<dbReference type="RefSeq" id="WP_258815462.1">
    <property type="nucleotide sequence ID" value="NZ_JANUGW010000003.1"/>
</dbReference>
<dbReference type="PANTHER" id="PTHR11102:SF160">
    <property type="entry name" value="ERAD-ASSOCIATED E3 UBIQUITIN-PROTEIN LIGASE COMPONENT HRD3"/>
    <property type="match status" value="1"/>
</dbReference>
<dbReference type="SUPFAM" id="SSF81901">
    <property type="entry name" value="HCP-like"/>
    <property type="match status" value="2"/>
</dbReference>
<dbReference type="Proteomes" id="UP001204151">
    <property type="component" value="Unassembled WGS sequence"/>
</dbReference>
<protein>
    <recommendedName>
        <fullName evidence="3">Sel1 repeat family protein</fullName>
    </recommendedName>
</protein>
<dbReference type="Gene3D" id="1.25.40.10">
    <property type="entry name" value="Tetratricopeptide repeat domain"/>
    <property type="match status" value="2"/>
</dbReference>
<sequence length="525" mass="57056">MANREELAVIRGARAGRAESQLALGRLYLFGSAGLPKSLPTALHWLDRAAQQGCAEAWQLIGNHIPVDLARDSPQPVTDWYERAYDGGLVRAGLVYAQLVLGAARDGDGAPVRRAKALRALEDAARAGFPEAQWLLARAHGAAAPEADEPAVHAPAASPAGQRWLRRAADSGVGAAQFALLEQDWNAQRLGAWLARALPLARALAGSAAAQDHTAARLAPDEVQLLSRCARLVEANEVSHDVGAEELLGFWECAAAENDRHAQFALGLWCARMRVDGKRVPGSHGAANFKKAVRWLTQAGEQGLAEAWYALSRIYIKPEFSQRNVMEAQKYLERAAEMGYRDAQLECGNAAWRARRENENNDVRALFWLQKAAVQGCPKAAATLRKLAPRHPGAWQHLDPLLVGRDLTAYPLLAARLELAVAFGLSRAEALLLDIRGADRGHCLVIDIRASYGRSRRRLISVDTAQERQLLDRVGLVFDNVDCGPGGPEGNYRQRLYRLRSLLPDTEVGSQGGEGAEDGDYSLAA</sequence>
<dbReference type="InterPro" id="IPR011990">
    <property type="entry name" value="TPR-like_helical_dom_sf"/>
</dbReference>
<dbReference type="EMBL" id="JANUGW010000003">
    <property type="protein sequence ID" value="MCS0580803.1"/>
    <property type="molecule type" value="Genomic_DNA"/>
</dbReference>
<name>A0ABT1ZLM9_9BURK</name>
<gene>
    <name evidence="1" type="ORF">NX784_04295</name>
</gene>
<dbReference type="InterPro" id="IPR006597">
    <property type="entry name" value="Sel1-like"/>
</dbReference>
<reference evidence="1 2" key="1">
    <citation type="submission" date="2022-08" db="EMBL/GenBank/DDBJ databases">
        <title>Reclassification of Massilia species as members of the genera Telluria, Duganella, Pseudoduganella, Mokoshia gen. nov. and Zemynaea gen. nov. using orthogonal and non-orthogonal genome-based approaches.</title>
        <authorList>
            <person name="Bowman J.P."/>
        </authorList>
    </citation>
    <scope>NUCLEOTIDE SEQUENCE [LARGE SCALE GENOMIC DNA]</scope>
    <source>
        <strain evidence="1 2">JCM 31316</strain>
    </source>
</reference>
<proteinExistence type="predicted"/>
<dbReference type="Pfam" id="PF08238">
    <property type="entry name" value="Sel1"/>
    <property type="match status" value="5"/>
</dbReference>
<accession>A0ABT1ZLM9</accession>